<dbReference type="SMART" id="SM00382">
    <property type="entry name" value="AAA"/>
    <property type="match status" value="1"/>
</dbReference>
<dbReference type="PANTHER" id="PTHR43023:SF3">
    <property type="entry name" value="PROTEIN TRIGALACTOSYLDIACYLGLYCEROL 3, CHLOROPLASTIC"/>
    <property type="match status" value="1"/>
</dbReference>
<dbReference type="InterPro" id="IPR003439">
    <property type="entry name" value="ABC_transporter-like_ATP-bd"/>
</dbReference>
<dbReference type="GO" id="GO:0016887">
    <property type="term" value="F:ATP hydrolysis activity"/>
    <property type="evidence" value="ECO:0007669"/>
    <property type="project" value="InterPro"/>
</dbReference>
<gene>
    <name evidence="6" type="ORF">IAE60_07035</name>
</gene>
<dbReference type="AlphaFoldDB" id="A0A7G9TGD2"/>
<dbReference type="SUPFAM" id="SSF52540">
    <property type="entry name" value="P-loop containing nucleoside triphosphate hydrolases"/>
    <property type="match status" value="1"/>
</dbReference>
<dbReference type="PANTHER" id="PTHR43023">
    <property type="entry name" value="PROTEIN TRIGALACTOSYLDIACYLGLYCEROL 3, CHLOROPLASTIC"/>
    <property type="match status" value="1"/>
</dbReference>
<keyword evidence="3 6" id="KW-0067">ATP-binding</keyword>
<accession>A0A7G9TGD2</accession>
<evidence type="ECO:0000256" key="3">
    <source>
        <dbReference type="ARBA" id="ARBA00022840"/>
    </source>
</evidence>
<dbReference type="CDD" id="cd03261">
    <property type="entry name" value="ABC_Org_Solvent_Resistant"/>
    <property type="match status" value="1"/>
</dbReference>
<evidence type="ECO:0000256" key="1">
    <source>
        <dbReference type="ARBA" id="ARBA00022448"/>
    </source>
</evidence>
<dbReference type="PROSITE" id="PS00211">
    <property type="entry name" value="ABC_TRANSPORTER_1"/>
    <property type="match status" value="1"/>
</dbReference>
<dbReference type="EMBL" id="CP060731">
    <property type="protein sequence ID" value="QNN79157.1"/>
    <property type="molecule type" value="Genomic_DNA"/>
</dbReference>
<keyword evidence="2" id="KW-0547">Nucleotide-binding</keyword>
<dbReference type="GO" id="GO:0005524">
    <property type="term" value="F:ATP binding"/>
    <property type="evidence" value="ECO:0007669"/>
    <property type="project" value="UniProtKB-KW"/>
</dbReference>
<dbReference type="InterPro" id="IPR027417">
    <property type="entry name" value="P-loop_NTPase"/>
</dbReference>
<protein>
    <submittedName>
        <fullName evidence="6">ABC transporter ATP-binding protein</fullName>
    </submittedName>
</protein>
<dbReference type="Pfam" id="PF00005">
    <property type="entry name" value="ABC_tran"/>
    <property type="match status" value="1"/>
</dbReference>
<dbReference type="RefSeq" id="WP_187574342.1">
    <property type="nucleotide sequence ID" value="NZ_CP060731.1"/>
</dbReference>
<organism evidence="6 7">
    <name type="scientific">Pseudoxanthomonas mexicana</name>
    <dbReference type="NCBI Taxonomy" id="128785"/>
    <lineage>
        <taxon>Bacteria</taxon>
        <taxon>Pseudomonadati</taxon>
        <taxon>Pseudomonadota</taxon>
        <taxon>Gammaproteobacteria</taxon>
        <taxon>Lysobacterales</taxon>
        <taxon>Lysobacteraceae</taxon>
        <taxon>Pseudoxanthomonas</taxon>
    </lineage>
</organism>
<dbReference type="GeneID" id="81470715"/>
<evidence type="ECO:0000256" key="2">
    <source>
        <dbReference type="ARBA" id="ARBA00022741"/>
    </source>
</evidence>
<dbReference type="InterPro" id="IPR017871">
    <property type="entry name" value="ABC_transporter-like_CS"/>
</dbReference>
<reference evidence="6 7" key="1">
    <citation type="submission" date="2020-08" db="EMBL/GenBank/DDBJ databases">
        <title>Streptomycin Non-resistant strain, P. mexicana.</title>
        <authorList>
            <person name="Ganesh-Kumar S."/>
            <person name="Zhe T."/>
            <person name="Yu Z."/>
            <person name="Min Y."/>
        </authorList>
    </citation>
    <scope>NUCLEOTIDE SEQUENCE [LARGE SCALE GENOMIC DNA]</scope>
    <source>
        <strain evidence="6 7">GTZY2</strain>
    </source>
</reference>
<dbReference type="Proteomes" id="UP000515838">
    <property type="component" value="Chromosome"/>
</dbReference>
<evidence type="ECO:0000259" key="5">
    <source>
        <dbReference type="PROSITE" id="PS50893"/>
    </source>
</evidence>
<feature type="region of interest" description="Disordered" evidence="4">
    <location>
        <begin position="1"/>
        <end position="29"/>
    </location>
</feature>
<evidence type="ECO:0000313" key="6">
    <source>
        <dbReference type="EMBL" id="QNN79157.1"/>
    </source>
</evidence>
<dbReference type="InterPro" id="IPR003593">
    <property type="entry name" value="AAA+_ATPase"/>
</dbReference>
<sequence>MASEIGQQAAGPDGTSPATTERRADSSARDAVIQVRGLVNRFGEQTVHEGLDLDVRRGEILGVVGGSGTGKSVLMRAILGLREPQEGRISVLGEDALSQDPAARQHIERNTGVLFQDGALFSSLTVGENVQVPLKEHHPELPDSWRYELALLKVKLAGLPADALNKLPSQLSGGMRKRAGLARALALDPPLLFLDEPTAGLDPIGAAAFDRLIKTLQEALGLTVFLITHDLDTLYAICDRVAVLADRKVVTVAPLPEVERFDHPWVQEYFHGPRARAARDGQRPSAPSLSQTAV</sequence>
<feature type="domain" description="ABC transporter" evidence="5">
    <location>
        <begin position="33"/>
        <end position="271"/>
    </location>
</feature>
<evidence type="ECO:0000313" key="7">
    <source>
        <dbReference type="Proteomes" id="UP000515838"/>
    </source>
</evidence>
<evidence type="ECO:0000256" key="4">
    <source>
        <dbReference type="SAM" id="MobiDB-lite"/>
    </source>
</evidence>
<dbReference type="Gene3D" id="3.40.50.300">
    <property type="entry name" value="P-loop containing nucleotide triphosphate hydrolases"/>
    <property type="match status" value="1"/>
</dbReference>
<proteinExistence type="predicted"/>
<name>A0A7G9TGD2_PSEMX</name>
<keyword evidence="1" id="KW-0813">Transport</keyword>
<dbReference type="PROSITE" id="PS50893">
    <property type="entry name" value="ABC_TRANSPORTER_2"/>
    <property type="match status" value="1"/>
</dbReference>